<dbReference type="GO" id="GO:0004930">
    <property type="term" value="F:G protein-coupled receptor activity"/>
    <property type="evidence" value="ECO:0007669"/>
    <property type="project" value="UniProtKB-KW"/>
</dbReference>
<evidence type="ECO:0000256" key="13">
    <source>
        <dbReference type="SAM" id="Phobius"/>
    </source>
</evidence>
<dbReference type="Proteomes" id="UP001378592">
    <property type="component" value="Unassembled WGS sequence"/>
</dbReference>
<keyword evidence="9" id="KW-0325">Glycoprotein</keyword>
<dbReference type="GO" id="GO:0007189">
    <property type="term" value="P:adenylate cyclase-activating G protein-coupled receptor signaling pathway"/>
    <property type="evidence" value="ECO:0007669"/>
    <property type="project" value="TreeGrafter"/>
</dbReference>
<dbReference type="PANTHER" id="PTHR24246:SF27">
    <property type="entry name" value="ADENOSINE RECEPTOR, ISOFORM A"/>
    <property type="match status" value="1"/>
</dbReference>
<evidence type="ECO:0000256" key="11">
    <source>
        <dbReference type="RuleBase" id="RU000688"/>
    </source>
</evidence>
<keyword evidence="7 13" id="KW-0472">Membrane</keyword>
<evidence type="ECO:0000256" key="8">
    <source>
        <dbReference type="ARBA" id="ARBA00023170"/>
    </source>
</evidence>
<feature type="transmembrane region" description="Helical" evidence="13">
    <location>
        <begin position="238"/>
        <end position="258"/>
    </location>
</feature>
<feature type="region of interest" description="Disordered" evidence="12">
    <location>
        <begin position="1"/>
        <end position="55"/>
    </location>
</feature>
<evidence type="ECO:0000256" key="9">
    <source>
        <dbReference type="ARBA" id="ARBA00023180"/>
    </source>
</evidence>
<dbReference type="Gene3D" id="1.20.1070.10">
    <property type="entry name" value="Rhodopsin 7-helix transmembrane proteins"/>
    <property type="match status" value="1"/>
</dbReference>
<evidence type="ECO:0000256" key="4">
    <source>
        <dbReference type="ARBA" id="ARBA00022692"/>
    </source>
</evidence>
<keyword evidence="8 11" id="KW-0675">Receptor</keyword>
<evidence type="ECO:0000313" key="16">
    <source>
        <dbReference type="Proteomes" id="UP001378592"/>
    </source>
</evidence>
<dbReference type="GO" id="GO:0001973">
    <property type="term" value="P:G protein-coupled adenosine receptor signaling pathway"/>
    <property type="evidence" value="ECO:0007669"/>
    <property type="project" value="TreeGrafter"/>
</dbReference>
<dbReference type="GO" id="GO:0005886">
    <property type="term" value="C:plasma membrane"/>
    <property type="evidence" value="ECO:0007669"/>
    <property type="project" value="UniProtKB-SubCell"/>
</dbReference>
<evidence type="ECO:0000259" key="14">
    <source>
        <dbReference type="PROSITE" id="PS50262"/>
    </source>
</evidence>
<proteinExistence type="inferred from homology"/>
<keyword evidence="5 13" id="KW-1133">Transmembrane helix</keyword>
<evidence type="ECO:0000256" key="10">
    <source>
        <dbReference type="ARBA" id="ARBA00023224"/>
    </source>
</evidence>
<reference evidence="15 16" key="1">
    <citation type="submission" date="2024-03" db="EMBL/GenBank/DDBJ databases">
        <title>The genome assembly and annotation of the cricket Gryllus longicercus Weissman &amp; Gray.</title>
        <authorList>
            <person name="Szrajer S."/>
            <person name="Gray D."/>
            <person name="Ylla G."/>
        </authorList>
    </citation>
    <scope>NUCLEOTIDE SEQUENCE [LARGE SCALE GENOMIC DNA]</scope>
    <source>
        <strain evidence="15">DAG 2021-001</strain>
        <tissue evidence="15">Whole body minus gut</tissue>
    </source>
</reference>
<evidence type="ECO:0000256" key="6">
    <source>
        <dbReference type="ARBA" id="ARBA00023040"/>
    </source>
</evidence>
<feature type="domain" description="G-protein coupled receptors family 1 profile" evidence="14">
    <location>
        <begin position="140"/>
        <end position="360"/>
    </location>
</feature>
<keyword evidence="4 11" id="KW-0812">Transmembrane</keyword>
<evidence type="ECO:0000256" key="1">
    <source>
        <dbReference type="ARBA" id="ARBA00004651"/>
    </source>
</evidence>
<evidence type="ECO:0000313" key="15">
    <source>
        <dbReference type="EMBL" id="KAK7867126.1"/>
    </source>
</evidence>
<keyword evidence="16" id="KW-1185">Reference proteome</keyword>
<sequence length="360" mass="39220">MLPRRRKKVLPVVPARPGAPKADARRRDAPLHVKRRRDGERLERQPSPRPAPPAWRDEVECARGRRARVSAASRGAWAWVRRPTSVAWSGVGMDAVGPNATALAAAAAADNATDAASPPMQLNVVYTVFEVLVAVAAVVGNALVMLVFHRERRLRRRTNYYIVSLAAADFLVGLLGIPFAILASVGLPRDLHACLFTVSLLVVLCTISIFCLVAVSVDRYWAILHPMGYSRNVRTKTAIGIIGVCWLAGSLVGFLPLLGWHEPSHGACLFTKVMDYNYLVFLYFATIVVPALLLACFYVHIYRVVLKQVSPPAGRPGVRCALCLQVCRSLRALAHAVPAAKAAVGSGWLFAIDCCGWDVM</sequence>
<accession>A0AAN9VPF2</accession>
<comment type="subcellular location">
    <subcellularLocation>
        <location evidence="1">Cell membrane</location>
        <topology evidence="1">Multi-pass membrane protein</topology>
    </subcellularLocation>
</comment>
<keyword evidence="3" id="KW-1003">Cell membrane</keyword>
<keyword evidence="6 11" id="KW-0297">G-protein coupled receptor</keyword>
<evidence type="ECO:0000256" key="3">
    <source>
        <dbReference type="ARBA" id="ARBA00022475"/>
    </source>
</evidence>
<dbReference type="EMBL" id="JAZDUA010000126">
    <property type="protein sequence ID" value="KAK7867126.1"/>
    <property type="molecule type" value="Genomic_DNA"/>
</dbReference>
<protein>
    <recommendedName>
        <fullName evidence="14">G-protein coupled receptors family 1 profile domain-containing protein</fullName>
    </recommendedName>
</protein>
<dbReference type="PANTHER" id="PTHR24246">
    <property type="entry name" value="OLFACTORY RECEPTOR AND ADENOSINE RECEPTOR"/>
    <property type="match status" value="1"/>
</dbReference>
<comment type="similarity">
    <text evidence="2 11">Belongs to the G-protein coupled receptor 1 family.</text>
</comment>
<feature type="transmembrane region" description="Helical" evidence="13">
    <location>
        <begin position="160"/>
        <end position="183"/>
    </location>
</feature>
<evidence type="ECO:0000256" key="7">
    <source>
        <dbReference type="ARBA" id="ARBA00023136"/>
    </source>
</evidence>
<dbReference type="PROSITE" id="PS00237">
    <property type="entry name" value="G_PROTEIN_RECEP_F1_1"/>
    <property type="match status" value="1"/>
</dbReference>
<evidence type="ECO:0000256" key="12">
    <source>
        <dbReference type="SAM" id="MobiDB-lite"/>
    </source>
</evidence>
<dbReference type="InterPro" id="IPR017452">
    <property type="entry name" value="GPCR_Rhodpsn_7TM"/>
</dbReference>
<feature type="transmembrane region" description="Helical" evidence="13">
    <location>
        <begin position="195"/>
        <end position="217"/>
    </location>
</feature>
<dbReference type="Pfam" id="PF00001">
    <property type="entry name" value="7tm_1"/>
    <property type="match status" value="1"/>
</dbReference>
<evidence type="ECO:0000256" key="5">
    <source>
        <dbReference type="ARBA" id="ARBA00022989"/>
    </source>
</evidence>
<dbReference type="InterPro" id="IPR000276">
    <property type="entry name" value="GPCR_Rhodpsn"/>
</dbReference>
<organism evidence="15 16">
    <name type="scientific">Gryllus longicercus</name>
    <dbReference type="NCBI Taxonomy" id="2509291"/>
    <lineage>
        <taxon>Eukaryota</taxon>
        <taxon>Metazoa</taxon>
        <taxon>Ecdysozoa</taxon>
        <taxon>Arthropoda</taxon>
        <taxon>Hexapoda</taxon>
        <taxon>Insecta</taxon>
        <taxon>Pterygota</taxon>
        <taxon>Neoptera</taxon>
        <taxon>Polyneoptera</taxon>
        <taxon>Orthoptera</taxon>
        <taxon>Ensifera</taxon>
        <taxon>Gryllidea</taxon>
        <taxon>Grylloidea</taxon>
        <taxon>Gryllidae</taxon>
        <taxon>Gryllinae</taxon>
        <taxon>Gryllus</taxon>
    </lineage>
</organism>
<dbReference type="AlphaFoldDB" id="A0AAN9VPF2"/>
<dbReference type="PRINTS" id="PR00237">
    <property type="entry name" value="GPCRRHODOPSN"/>
</dbReference>
<feature type="transmembrane region" description="Helical" evidence="13">
    <location>
        <begin position="124"/>
        <end position="148"/>
    </location>
</feature>
<name>A0AAN9VPF2_9ORTH</name>
<gene>
    <name evidence="15" type="ORF">R5R35_005844</name>
</gene>
<keyword evidence="10 11" id="KW-0807">Transducer</keyword>
<dbReference type="PROSITE" id="PS50262">
    <property type="entry name" value="G_PROTEIN_RECEP_F1_2"/>
    <property type="match status" value="1"/>
</dbReference>
<dbReference type="SUPFAM" id="SSF81321">
    <property type="entry name" value="Family A G protein-coupled receptor-like"/>
    <property type="match status" value="1"/>
</dbReference>
<feature type="compositionally biased region" description="Basic and acidic residues" evidence="12">
    <location>
        <begin position="22"/>
        <end position="46"/>
    </location>
</feature>
<comment type="caution">
    <text evidence="15">The sequence shown here is derived from an EMBL/GenBank/DDBJ whole genome shotgun (WGS) entry which is preliminary data.</text>
</comment>
<evidence type="ECO:0000256" key="2">
    <source>
        <dbReference type="ARBA" id="ARBA00010663"/>
    </source>
</evidence>
<feature type="transmembrane region" description="Helical" evidence="13">
    <location>
        <begin position="278"/>
        <end position="301"/>
    </location>
</feature>